<evidence type="ECO:0000256" key="6">
    <source>
        <dbReference type="ARBA" id="ARBA00023002"/>
    </source>
</evidence>
<dbReference type="PANTHER" id="PTHR30600:SF10">
    <property type="entry name" value="BLL6722 PROTEIN"/>
    <property type="match status" value="1"/>
</dbReference>
<dbReference type="AlphaFoldDB" id="A0AA49JHW0"/>
<keyword evidence="2 8" id="KW-0349">Heme</keyword>
<feature type="binding site" description="covalent" evidence="8">
    <location>
        <position position="77"/>
    </location>
    <ligand>
        <name>heme c</name>
        <dbReference type="ChEBI" id="CHEBI:61717"/>
        <label>1</label>
    </ligand>
</feature>
<dbReference type="EC" id="1.11.1.5" evidence="12"/>
<dbReference type="Proteomes" id="UP001232019">
    <property type="component" value="Chromosome"/>
</dbReference>
<evidence type="ECO:0000256" key="9">
    <source>
        <dbReference type="PIRSR" id="PIRSR000294-2"/>
    </source>
</evidence>
<keyword evidence="12" id="KW-0575">Peroxidase</keyword>
<feature type="binding site" description="covalent" evidence="8">
    <location>
        <position position="224"/>
    </location>
    <ligand>
        <name>heme c</name>
        <dbReference type="ChEBI" id="CHEBI:61717"/>
        <label>2</label>
    </ligand>
</feature>
<dbReference type="RefSeq" id="WP_322348077.1">
    <property type="nucleotide sequence ID" value="NZ_CP129968.2"/>
</dbReference>
<dbReference type="InterPro" id="IPR009056">
    <property type="entry name" value="Cyt_c-like_dom"/>
</dbReference>
<feature type="binding site" description="axial binding residue" evidence="9">
    <location>
        <position position="81"/>
    </location>
    <ligand>
        <name>heme c</name>
        <dbReference type="ChEBI" id="CHEBI:61717"/>
        <label>1</label>
    </ligand>
    <ligandPart>
        <name>Fe</name>
        <dbReference type="ChEBI" id="CHEBI:18248"/>
    </ligandPart>
</feature>
<dbReference type="PIRSF" id="PIRSF000294">
    <property type="entry name" value="Cytochrome-c_peroxidase"/>
    <property type="match status" value="1"/>
</dbReference>
<feature type="binding site" description="axial binding residue" evidence="9">
    <location>
        <position position="225"/>
    </location>
    <ligand>
        <name>heme c</name>
        <dbReference type="ChEBI" id="CHEBI:61717"/>
        <label>2</label>
    </ligand>
    <ligandPart>
        <name>Fe</name>
        <dbReference type="ChEBI" id="CHEBI:18248"/>
    </ligandPart>
</feature>
<feature type="signal peptide" evidence="10">
    <location>
        <begin position="1"/>
        <end position="22"/>
    </location>
</feature>
<name>A0AA49JHW0_9BACT</name>
<keyword evidence="5" id="KW-0574">Periplasm</keyword>
<proteinExistence type="predicted"/>
<evidence type="ECO:0000259" key="11">
    <source>
        <dbReference type="PROSITE" id="PS51007"/>
    </source>
</evidence>
<evidence type="ECO:0000256" key="2">
    <source>
        <dbReference type="ARBA" id="ARBA00022617"/>
    </source>
</evidence>
<dbReference type="SUPFAM" id="SSF46626">
    <property type="entry name" value="Cytochrome c"/>
    <property type="match status" value="2"/>
</dbReference>
<reference evidence="12" key="1">
    <citation type="submission" date="2023-08" db="EMBL/GenBank/DDBJ databases">
        <title>Comparative genomics and taxonomic characterization of three novel marine species of genus Marivirga.</title>
        <authorList>
            <person name="Muhammad N."/>
            <person name="Kim S.-G."/>
        </authorList>
    </citation>
    <scope>NUCLEOTIDE SEQUENCE</scope>
    <source>
        <strain evidence="12">BKB1-2</strain>
    </source>
</reference>
<dbReference type="InterPro" id="IPR036909">
    <property type="entry name" value="Cyt_c-like_dom_sf"/>
</dbReference>
<gene>
    <name evidence="12" type="ORF">QYS47_05235</name>
</gene>
<dbReference type="PROSITE" id="PS51007">
    <property type="entry name" value="CYTC"/>
    <property type="match status" value="1"/>
</dbReference>
<comment type="subcellular location">
    <subcellularLocation>
        <location evidence="1">Periplasm</location>
    </subcellularLocation>
</comment>
<dbReference type="InterPro" id="IPR026259">
    <property type="entry name" value="MauG/Cytc_peroxidase"/>
</dbReference>
<protein>
    <submittedName>
        <fullName evidence="12">Cytochrome c peroxidase</fullName>
        <ecNumber evidence="12">1.11.1.5</ecNumber>
    </submittedName>
</protein>
<keyword evidence="7 9" id="KW-0408">Iron</keyword>
<dbReference type="EMBL" id="CP129968">
    <property type="protein sequence ID" value="WKK83077.2"/>
    <property type="molecule type" value="Genomic_DNA"/>
</dbReference>
<evidence type="ECO:0000256" key="10">
    <source>
        <dbReference type="SAM" id="SignalP"/>
    </source>
</evidence>
<evidence type="ECO:0000256" key="8">
    <source>
        <dbReference type="PIRSR" id="PIRSR000294-1"/>
    </source>
</evidence>
<feature type="binding site" description="covalent" evidence="8">
    <location>
        <position position="221"/>
    </location>
    <ligand>
        <name>heme c</name>
        <dbReference type="ChEBI" id="CHEBI:61717"/>
        <label>2</label>
    </ligand>
</feature>
<dbReference type="KEGG" id="marp:QYS47_05235"/>
<keyword evidence="3 9" id="KW-0479">Metal-binding</keyword>
<keyword evidence="6 12" id="KW-0560">Oxidoreductase</keyword>
<evidence type="ECO:0000313" key="12">
    <source>
        <dbReference type="EMBL" id="WKK83077.2"/>
    </source>
</evidence>
<comment type="PTM">
    <text evidence="8">Binds 2 heme groups per subunit.</text>
</comment>
<evidence type="ECO:0000256" key="4">
    <source>
        <dbReference type="ARBA" id="ARBA00022729"/>
    </source>
</evidence>
<dbReference type="Pfam" id="PF03150">
    <property type="entry name" value="CCP_MauG"/>
    <property type="match status" value="1"/>
</dbReference>
<evidence type="ECO:0000256" key="5">
    <source>
        <dbReference type="ARBA" id="ARBA00022764"/>
    </source>
</evidence>
<feature type="domain" description="Cytochrome c" evidence="11">
    <location>
        <begin position="208"/>
        <end position="339"/>
    </location>
</feature>
<dbReference type="InterPro" id="IPR004852">
    <property type="entry name" value="Di-haem_cyt_c_peroxidsae"/>
</dbReference>
<organism evidence="12">
    <name type="scientific">Marivirga arenosa</name>
    <dbReference type="NCBI Taxonomy" id="3059076"/>
    <lineage>
        <taxon>Bacteria</taxon>
        <taxon>Pseudomonadati</taxon>
        <taxon>Bacteroidota</taxon>
        <taxon>Cytophagia</taxon>
        <taxon>Cytophagales</taxon>
        <taxon>Marivirgaceae</taxon>
        <taxon>Marivirga</taxon>
    </lineage>
</organism>
<dbReference type="PROSITE" id="PS51257">
    <property type="entry name" value="PROKAR_LIPOPROTEIN"/>
    <property type="match status" value="1"/>
</dbReference>
<dbReference type="GO" id="GO:0009055">
    <property type="term" value="F:electron transfer activity"/>
    <property type="evidence" value="ECO:0007669"/>
    <property type="project" value="InterPro"/>
</dbReference>
<dbReference type="GO" id="GO:0042597">
    <property type="term" value="C:periplasmic space"/>
    <property type="evidence" value="ECO:0007669"/>
    <property type="project" value="UniProtKB-SubCell"/>
</dbReference>
<feature type="chain" id="PRO_5041226882" evidence="10">
    <location>
        <begin position="23"/>
        <end position="347"/>
    </location>
</feature>
<dbReference type="GO" id="GO:0046872">
    <property type="term" value="F:metal ion binding"/>
    <property type="evidence" value="ECO:0007669"/>
    <property type="project" value="UniProtKB-KW"/>
</dbReference>
<dbReference type="InterPro" id="IPR051395">
    <property type="entry name" value="Cytochrome_c_Peroxidase/MauG"/>
</dbReference>
<evidence type="ECO:0000256" key="7">
    <source>
        <dbReference type="ARBA" id="ARBA00023004"/>
    </source>
</evidence>
<dbReference type="Pfam" id="PF00034">
    <property type="entry name" value="Cytochrom_C"/>
    <property type="match status" value="1"/>
</dbReference>
<evidence type="ECO:0000256" key="1">
    <source>
        <dbReference type="ARBA" id="ARBA00004418"/>
    </source>
</evidence>
<dbReference type="PANTHER" id="PTHR30600">
    <property type="entry name" value="CYTOCHROME C PEROXIDASE-RELATED"/>
    <property type="match status" value="1"/>
</dbReference>
<dbReference type="GO" id="GO:0020037">
    <property type="term" value="F:heme binding"/>
    <property type="evidence" value="ECO:0007669"/>
    <property type="project" value="InterPro"/>
</dbReference>
<comment type="cofactor">
    <cofactor evidence="8">
        <name>heme</name>
        <dbReference type="ChEBI" id="CHEBI:30413"/>
    </cofactor>
    <text evidence="8">Binds 2 heme groups.</text>
</comment>
<dbReference type="Gene3D" id="1.10.760.10">
    <property type="entry name" value="Cytochrome c-like domain"/>
    <property type="match status" value="2"/>
</dbReference>
<dbReference type="GO" id="GO:0004130">
    <property type="term" value="F:cytochrome-c peroxidase activity"/>
    <property type="evidence" value="ECO:0007669"/>
    <property type="project" value="UniProtKB-EC"/>
</dbReference>
<keyword evidence="4 10" id="KW-0732">Signal</keyword>
<evidence type="ECO:0000256" key="3">
    <source>
        <dbReference type="ARBA" id="ARBA00022723"/>
    </source>
</evidence>
<sequence>MPKLHKQYISIALFLLGMIVSACDDTEFVPEYAIEVPENLGDFLPQNERNLITEKGVLLGEKIFFDQRFSSNGKVSCASCHKPEKAFTDGVALSNLGVSGKALHRNSPTLANIAWADGLFWDGGALNLESLSFGPLTHVDEMNNDLDSLVGWLSDDPDYYPLFMEAFPNLGVSSASISRALAQFQRSLISANSKYDQYARADKNIFSSAEKRGLQLFTQHCSSCHQSDHFTDYSYHNNGLDSVFTDTSFEEVFKGRYRITRDPEDLGKYKTPTLRNIALTAPYMHDGRFPTLESVLLHYAEGVQKSETLSPLLKEGGKVGIKLSHQEQSDIIEFLHTLTDKEFINKY</sequence>
<feature type="binding site" description="covalent" evidence="8">
    <location>
        <position position="80"/>
    </location>
    <ligand>
        <name>heme c</name>
        <dbReference type="ChEBI" id="CHEBI:61717"/>
        <label>1</label>
    </ligand>
</feature>
<accession>A0AA49JHW0</accession>